<dbReference type="RefSeq" id="WP_078574977.1">
    <property type="nucleotide sequence ID" value="NZ_MPZS01000003.1"/>
</dbReference>
<dbReference type="Proteomes" id="UP000242224">
    <property type="component" value="Unassembled WGS sequence"/>
</dbReference>
<sequence length="173" mass="19768">MPQPDRLKTDCSKCAALCCIMLAFDKGKDFAFDKNPCEACRNLSRHSCTIHDKLTQEGFPGCVAYDCLGAGNRVIQEVFAGQSWQDEPRLIPVMMEAFSAMREVHKRIDLLRAAEILPLEQQEDQTRRDFLDHLEQHHWSGTELNEFEFGLALEIDIFLHGISKYLTAASYEK</sequence>
<evidence type="ECO:0000313" key="2">
    <source>
        <dbReference type="Proteomes" id="UP000242224"/>
    </source>
</evidence>
<reference evidence="1 2" key="1">
    <citation type="submission" date="2016-11" db="EMBL/GenBank/DDBJ databases">
        <title>A multilocus sequence analysis scheme for characterization of bacteria in the genus Thioclava.</title>
        <authorList>
            <person name="Liu Y."/>
            <person name="Shao Z."/>
        </authorList>
    </citation>
    <scope>NUCLEOTIDE SEQUENCE [LARGE SCALE GENOMIC DNA]</scope>
    <source>
        <strain evidence="1 2">11.10-0-13</strain>
    </source>
</reference>
<proteinExistence type="predicted"/>
<keyword evidence="2" id="KW-1185">Reference proteome</keyword>
<gene>
    <name evidence="1" type="ORF">BMG00_15615</name>
</gene>
<comment type="caution">
    <text evidence="1">The sequence shown here is derived from an EMBL/GenBank/DDBJ whole genome shotgun (WGS) entry which is preliminary data.</text>
</comment>
<protein>
    <recommendedName>
        <fullName evidence="3">Oxetanocin A resistance protein</fullName>
    </recommendedName>
</protein>
<organism evidence="1 2">
    <name type="scientific">Thioclava marina</name>
    <dbReference type="NCBI Taxonomy" id="1915077"/>
    <lineage>
        <taxon>Bacteria</taxon>
        <taxon>Pseudomonadati</taxon>
        <taxon>Pseudomonadota</taxon>
        <taxon>Alphaproteobacteria</taxon>
        <taxon>Rhodobacterales</taxon>
        <taxon>Paracoccaceae</taxon>
        <taxon>Thioclava</taxon>
    </lineage>
</organism>
<evidence type="ECO:0008006" key="3">
    <source>
        <dbReference type="Google" id="ProtNLM"/>
    </source>
</evidence>
<dbReference type="EMBL" id="MPZS01000003">
    <property type="protein sequence ID" value="OOY11161.1"/>
    <property type="molecule type" value="Genomic_DNA"/>
</dbReference>
<name>A0ABX3MIR6_9RHOB</name>
<accession>A0ABX3MIR6</accession>
<evidence type="ECO:0000313" key="1">
    <source>
        <dbReference type="EMBL" id="OOY11161.1"/>
    </source>
</evidence>